<keyword evidence="1" id="KW-0472">Membrane</keyword>
<reference evidence="2 3" key="1">
    <citation type="submission" date="2009-10" db="EMBL/GenBank/DDBJ databases">
        <authorList>
            <person name="Weinstock G."/>
            <person name="Sodergren E."/>
            <person name="Clifton S."/>
            <person name="Fulton L."/>
            <person name="Fulton B."/>
            <person name="Courtney L."/>
            <person name="Fronick C."/>
            <person name="Harrison M."/>
            <person name="Strong C."/>
            <person name="Farmer C."/>
            <person name="Delahaunty K."/>
            <person name="Markovic C."/>
            <person name="Hall O."/>
            <person name="Minx P."/>
            <person name="Tomlinson C."/>
            <person name="Mitreva M."/>
            <person name="Nelson J."/>
            <person name="Hou S."/>
            <person name="Wollam A."/>
            <person name="Pepin K.H."/>
            <person name="Johnson M."/>
            <person name="Bhonagiri V."/>
            <person name="Nash W.E."/>
            <person name="Warren W."/>
            <person name="Chinwalla A."/>
            <person name="Mardis E.R."/>
            <person name="Wilson R.K."/>
        </authorList>
    </citation>
    <scope>NUCLEOTIDE SEQUENCE [LARGE SCALE GENOMIC DNA]</scope>
    <source>
        <strain evidence="2 3">F0309</strain>
    </source>
</reference>
<gene>
    <name evidence="2" type="ORF">HMPREF0970_00966</name>
</gene>
<organism evidence="2 3">
    <name type="scientific">Schaalia odontolytica F0309</name>
    <dbReference type="NCBI Taxonomy" id="649742"/>
    <lineage>
        <taxon>Bacteria</taxon>
        <taxon>Bacillati</taxon>
        <taxon>Actinomycetota</taxon>
        <taxon>Actinomycetes</taxon>
        <taxon>Actinomycetales</taxon>
        <taxon>Actinomycetaceae</taxon>
        <taxon>Schaalia</taxon>
    </lineage>
</organism>
<keyword evidence="1" id="KW-0812">Transmembrane</keyword>
<sequence length="100" mass="10175">MAAWAFALALAGALFGAMSGGLSDLIANNPASAAYVDKMAPEMRPVVQYTTLLAVVMVALVDTAVVQRVLGLAASEERGLSEAVLACGVPRTRTLVAAVA</sequence>
<accession>D4TYE1</accession>
<comment type="caution">
    <text evidence="2">The sequence shown here is derived from an EMBL/GenBank/DDBJ whole genome shotgun (WGS) entry which is preliminary data.</text>
</comment>
<feature type="non-terminal residue" evidence="2">
    <location>
        <position position="100"/>
    </location>
</feature>
<evidence type="ECO:0000313" key="2">
    <source>
        <dbReference type="EMBL" id="EFF80088.1"/>
    </source>
</evidence>
<evidence type="ECO:0000256" key="1">
    <source>
        <dbReference type="SAM" id="Phobius"/>
    </source>
</evidence>
<dbReference type="AlphaFoldDB" id="D4TYE1"/>
<keyword evidence="1" id="KW-1133">Transmembrane helix</keyword>
<dbReference type="HOGENOM" id="CLU_2325495_0_0_11"/>
<evidence type="ECO:0000313" key="3">
    <source>
        <dbReference type="Proteomes" id="UP000003150"/>
    </source>
</evidence>
<feature type="transmembrane region" description="Helical" evidence="1">
    <location>
        <begin position="49"/>
        <end position="70"/>
    </location>
</feature>
<dbReference type="Proteomes" id="UP000003150">
    <property type="component" value="Unassembled WGS sequence"/>
</dbReference>
<protein>
    <submittedName>
        <fullName evidence="2">Uncharacterized protein</fullName>
    </submittedName>
</protein>
<proteinExistence type="predicted"/>
<dbReference type="EMBL" id="ACYT02000026">
    <property type="protein sequence ID" value="EFF80088.1"/>
    <property type="molecule type" value="Genomic_DNA"/>
</dbReference>
<name>D4TYE1_9ACTO</name>